<dbReference type="Gene3D" id="3.90.25.10">
    <property type="entry name" value="UDP-galactose 4-epimerase, domain 1"/>
    <property type="match status" value="1"/>
</dbReference>
<sequence length="314" mass="33671">MSTFLVTGGGGFIGSNLTIALVEQGHKVKVLDNFSTGSLDNLTPVLNEIAVHKGDLRNLNDVRQAVKGVDAVFHQGALPSVPRSVADPLTTSEVNINGTLNIFQASRDAGVRRVVYASSSSVYGVNDILPKVESMTPCPMSPYAATKLAGEVFGRIFYELYGLETVGLRYFNVFGPRQNPKSEYAAVIPRFIKALLDKTPPVVYGDGEQSRDFTFVDDVVQANLLSWRAAGVAGKVVNIAGGNRITLNGLLNVLKGITGSQMEAIYSEARPGDVKHSMASIEKASGLLGFSPKTSLEKGLRSTVEWLKNIVRPG</sequence>
<gene>
    <name evidence="3" type="ORF">L7E55_05660</name>
</gene>
<dbReference type="RefSeq" id="WP_277443100.1">
    <property type="nucleotide sequence ID" value="NZ_JAKOAV010000007.1"/>
</dbReference>
<dbReference type="Gene3D" id="3.40.50.720">
    <property type="entry name" value="NAD(P)-binding Rossmann-like Domain"/>
    <property type="match status" value="1"/>
</dbReference>
<dbReference type="PRINTS" id="PR01713">
    <property type="entry name" value="NUCEPIMERASE"/>
</dbReference>
<protein>
    <submittedName>
        <fullName evidence="3">SDR family oxidoreductase</fullName>
    </submittedName>
</protein>
<evidence type="ECO:0000256" key="1">
    <source>
        <dbReference type="ARBA" id="ARBA00007637"/>
    </source>
</evidence>
<dbReference type="AlphaFoldDB" id="A0A9X4H7P3"/>
<dbReference type="CDD" id="cd05256">
    <property type="entry name" value="UDP_AE_SDR_e"/>
    <property type="match status" value="1"/>
</dbReference>
<evidence type="ECO:0000259" key="2">
    <source>
        <dbReference type="Pfam" id="PF01370"/>
    </source>
</evidence>
<dbReference type="InterPro" id="IPR001509">
    <property type="entry name" value="Epimerase_deHydtase"/>
</dbReference>
<dbReference type="EMBL" id="JAKOAV010000007">
    <property type="protein sequence ID" value="MDF9407849.1"/>
    <property type="molecule type" value="Genomic_DNA"/>
</dbReference>
<comment type="similarity">
    <text evidence="1">Belongs to the NAD(P)-dependent epimerase/dehydratase family.</text>
</comment>
<accession>A0A9X4H7P3</accession>
<feature type="domain" description="NAD-dependent epimerase/dehydratase" evidence="2">
    <location>
        <begin position="5"/>
        <end position="240"/>
    </location>
</feature>
<evidence type="ECO:0000313" key="3">
    <source>
        <dbReference type="EMBL" id="MDF9407849.1"/>
    </source>
</evidence>
<dbReference type="Pfam" id="PF01370">
    <property type="entry name" value="Epimerase"/>
    <property type="match status" value="1"/>
</dbReference>
<dbReference type="PANTHER" id="PTHR43000">
    <property type="entry name" value="DTDP-D-GLUCOSE 4,6-DEHYDRATASE-RELATED"/>
    <property type="match status" value="1"/>
</dbReference>
<name>A0A9X4H7P3_9FIRM</name>
<proteinExistence type="inferred from homology"/>
<keyword evidence="4" id="KW-1185">Reference proteome</keyword>
<comment type="caution">
    <text evidence="3">The sequence shown here is derived from an EMBL/GenBank/DDBJ whole genome shotgun (WGS) entry which is preliminary data.</text>
</comment>
<reference evidence="3" key="1">
    <citation type="submission" date="2022-02" db="EMBL/GenBank/DDBJ databases">
        <authorList>
            <person name="Leng L."/>
        </authorList>
    </citation>
    <scope>NUCLEOTIDE SEQUENCE</scope>
    <source>
        <strain evidence="3">JI</strain>
    </source>
</reference>
<evidence type="ECO:0000313" key="4">
    <source>
        <dbReference type="Proteomes" id="UP001154312"/>
    </source>
</evidence>
<dbReference type="SUPFAM" id="SSF51735">
    <property type="entry name" value="NAD(P)-binding Rossmann-fold domains"/>
    <property type="match status" value="1"/>
</dbReference>
<organism evidence="3 4">
    <name type="scientific">Pelotomaculum isophthalicicum JI</name>
    <dbReference type="NCBI Taxonomy" id="947010"/>
    <lineage>
        <taxon>Bacteria</taxon>
        <taxon>Bacillati</taxon>
        <taxon>Bacillota</taxon>
        <taxon>Clostridia</taxon>
        <taxon>Eubacteriales</taxon>
        <taxon>Desulfotomaculaceae</taxon>
        <taxon>Pelotomaculum</taxon>
    </lineage>
</organism>
<dbReference type="Proteomes" id="UP001154312">
    <property type="component" value="Unassembled WGS sequence"/>
</dbReference>
<dbReference type="InterPro" id="IPR036291">
    <property type="entry name" value="NAD(P)-bd_dom_sf"/>
</dbReference>